<evidence type="ECO:0000313" key="2">
    <source>
        <dbReference type="EMBL" id="OYO24491.1"/>
    </source>
</evidence>
<protein>
    <submittedName>
        <fullName evidence="2">Uncharacterized protein</fullName>
    </submittedName>
</protein>
<gene>
    <name evidence="2" type="ORF">CGZ93_03640</name>
</gene>
<evidence type="ECO:0000256" key="1">
    <source>
        <dbReference type="SAM" id="MobiDB-lite"/>
    </source>
</evidence>
<name>A0A255H9W6_9ACTN</name>
<keyword evidence="3" id="KW-1185">Reference proteome</keyword>
<feature type="compositionally biased region" description="Basic and acidic residues" evidence="1">
    <location>
        <begin position="45"/>
        <end position="60"/>
    </location>
</feature>
<dbReference type="EMBL" id="NMVQ01000003">
    <property type="protein sequence ID" value="OYO24491.1"/>
    <property type="molecule type" value="Genomic_DNA"/>
</dbReference>
<dbReference type="Proteomes" id="UP000216311">
    <property type="component" value="Unassembled WGS sequence"/>
</dbReference>
<proteinExistence type="predicted"/>
<accession>A0A255H9W6</accession>
<comment type="caution">
    <text evidence="2">The sequence shown here is derived from an EMBL/GenBank/DDBJ whole genome shotgun (WGS) entry which is preliminary data.</text>
</comment>
<evidence type="ECO:0000313" key="3">
    <source>
        <dbReference type="Proteomes" id="UP000216311"/>
    </source>
</evidence>
<dbReference type="AlphaFoldDB" id="A0A255H9W6"/>
<organism evidence="2 3">
    <name type="scientific">Enemella dayhoffiae</name>
    <dbReference type="NCBI Taxonomy" id="2016507"/>
    <lineage>
        <taxon>Bacteria</taxon>
        <taxon>Bacillati</taxon>
        <taxon>Actinomycetota</taxon>
        <taxon>Actinomycetes</taxon>
        <taxon>Propionibacteriales</taxon>
        <taxon>Propionibacteriaceae</taxon>
        <taxon>Enemella</taxon>
    </lineage>
</organism>
<sequence length="144" mass="15368">MLVPGLPGIPAESSQVLVLQRGEPAVVETEPAPQAYPQRSTRTSPIERQRHVRPPVDHQRLPAGLADHVSPTDVQPLVGIRAQLPVIVQAAEEQRHLGVVLQRPHPPPQRLLQQPGRHLVAGADSLPVQGFGGLAHASQGGATE</sequence>
<feature type="region of interest" description="Disordered" evidence="1">
    <location>
        <begin position="28"/>
        <end position="69"/>
    </location>
</feature>
<reference evidence="2 3" key="1">
    <citation type="submission" date="2017-07" db="EMBL/GenBank/DDBJ databases">
        <title>Draft whole genome sequences of clinical Proprionibacteriaceae strains.</title>
        <authorList>
            <person name="Bernier A.-M."/>
            <person name="Bernard K."/>
            <person name="Domingo M.-C."/>
        </authorList>
    </citation>
    <scope>NUCLEOTIDE SEQUENCE [LARGE SCALE GENOMIC DNA]</scope>
    <source>
        <strain evidence="2 3">NML 130396</strain>
    </source>
</reference>